<dbReference type="EMBL" id="JACOSL010000038">
    <property type="protein sequence ID" value="MBI1756712.1"/>
    <property type="molecule type" value="Genomic_DNA"/>
</dbReference>
<evidence type="ECO:0000256" key="5">
    <source>
        <dbReference type="ARBA" id="ARBA00023125"/>
    </source>
</evidence>
<dbReference type="PANTHER" id="PTHR22993">
    <property type="entry name" value="FORMAMIDOPYRIMIDINE-DNA GLYCOSYLASE"/>
    <property type="match status" value="1"/>
</dbReference>
<name>A0A931LVZ9_FIMGI</name>
<comment type="caution">
    <text evidence="11">The sequence shown here is derived from an EMBL/GenBank/DDBJ whole genome shotgun (WGS) entry which is preliminary data.</text>
</comment>
<accession>A0A931LVZ9</accession>
<dbReference type="GO" id="GO:0008270">
    <property type="term" value="F:zinc ion binding"/>
    <property type="evidence" value="ECO:0007669"/>
    <property type="project" value="InterPro"/>
</dbReference>
<dbReference type="InterPro" id="IPR015886">
    <property type="entry name" value="H2TH_FPG"/>
</dbReference>
<dbReference type="PANTHER" id="PTHR22993:SF9">
    <property type="entry name" value="FORMAMIDOPYRIMIDINE-DNA GLYCOSYLASE"/>
    <property type="match status" value="1"/>
</dbReference>
<keyword evidence="3" id="KW-0227">DNA damage</keyword>
<evidence type="ECO:0000259" key="10">
    <source>
        <dbReference type="PROSITE" id="PS51068"/>
    </source>
</evidence>
<proteinExistence type="inferred from homology"/>
<keyword evidence="8" id="KW-0511">Multifunctional enzyme</keyword>
<dbReference type="GO" id="GO:0006284">
    <property type="term" value="P:base-excision repair"/>
    <property type="evidence" value="ECO:0007669"/>
    <property type="project" value="InterPro"/>
</dbReference>
<dbReference type="InterPro" id="IPR012319">
    <property type="entry name" value="FPG_cat"/>
</dbReference>
<dbReference type="Gene3D" id="1.10.8.50">
    <property type="match status" value="1"/>
</dbReference>
<evidence type="ECO:0000313" key="12">
    <source>
        <dbReference type="Proteomes" id="UP000727962"/>
    </source>
</evidence>
<gene>
    <name evidence="11" type="ORF">HYR64_06350</name>
</gene>
<evidence type="ECO:0000256" key="4">
    <source>
        <dbReference type="ARBA" id="ARBA00022801"/>
    </source>
</evidence>
<dbReference type="SMART" id="SM00898">
    <property type="entry name" value="Fapy_DNA_glyco"/>
    <property type="match status" value="1"/>
</dbReference>
<dbReference type="GO" id="GO:0003684">
    <property type="term" value="F:damaged DNA binding"/>
    <property type="evidence" value="ECO:0007669"/>
    <property type="project" value="InterPro"/>
</dbReference>
<evidence type="ECO:0000256" key="1">
    <source>
        <dbReference type="ARBA" id="ARBA00001668"/>
    </source>
</evidence>
<evidence type="ECO:0000313" key="11">
    <source>
        <dbReference type="EMBL" id="MBI1756712.1"/>
    </source>
</evidence>
<dbReference type="Gene3D" id="3.20.190.10">
    <property type="entry name" value="MutM-like, N-terminal"/>
    <property type="match status" value="1"/>
</dbReference>
<evidence type="ECO:0000256" key="7">
    <source>
        <dbReference type="ARBA" id="ARBA00023239"/>
    </source>
</evidence>
<evidence type="ECO:0000256" key="8">
    <source>
        <dbReference type="ARBA" id="ARBA00023268"/>
    </source>
</evidence>
<dbReference type="AlphaFoldDB" id="A0A931LVZ9"/>
<dbReference type="InterPro" id="IPR010979">
    <property type="entry name" value="Ribosomal_uS13-like_H2TH"/>
</dbReference>
<sequence>MPELPEVETACRVMRRALLGKRVAEVEVVPDTIVFGGAPPEAIAGALKGHSVVDVGRRGKTWWLTTDAPGAVIGHLGMSGWIRHLGQPTIRLKEHGDAPLDDPNGRPRFLKLLITAEDGCRVALTDGRRLARVWIAESAEKDRKIKALGPDAYDALPNGEAFARLFKARKAPIKAILMDQKILAGIGNWLADEVLYHARIAPAREAGSLSAKEYAALREQIEVVLRTAVELGADEHKYPKGWMFHFRWGGSRGHEMIEGREIRREQVGGRTTAWVPSLQK</sequence>
<dbReference type="GO" id="GO:0008534">
    <property type="term" value="F:oxidized purine nucleobase lesion DNA N-glycosylase activity"/>
    <property type="evidence" value="ECO:0007669"/>
    <property type="project" value="UniProtKB-EC"/>
</dbReference>
<dbReference type="PROSITE" id="PS51068">
    <property type="entry name" value="FPG_CAT"/>
    <property type="match status" value="1"/>
</dbReference>
<reference evidence="11" key="1">
    <citation type="submission" date="2020-07" db="EMBL/GenBank/DDBJ databases">
        <title>Huge and variable diversity of episymbiotic CPR bacteria and DPANN archaea in groundwater ecosystems.</title>
        <authorList>
            <person name="He C.Y."/>
            <person name="Keren R."/>
            <person name="Whittaker M."/>
            <person name="Farag I.F."/>
            <person name="Doudna J."/>
            <person name="Cate J.H.D."/>
            <person name="Banfield J.F."/>
        </authorList>
    </citation>
    <scope>NUCLEOTIDE SEQUENCE</scope>
    <source>
        <strain evidence="11">NC_groundwater_17_Pr7_B-0.1um_64_12</strain>
    </source>
</reference>
<dbReference type="SMART" id="SM01232">
    <property type="entry name" value="H2TH"/>
    <property type="match status" value="1"/>
</dbReference>
<comment type="catalytic activity">
    <reaction evidence="1">
        <text>Hydrolysis of DNA containing ring-opened 7-methylguanine residues, releasing 2,6-diamino-4-hydroxy-5-(N-methyl)formamidopyrimidine.</text>
        <dbReference type="EC" id="3.2.2.23"/>
    </reaction>
</comment>
<keyword evidence="9" id="KW-0326">Glycosidase</keyword>
<keyword evidence="6" id="KW-0234">DNA repair</keyword>
<dbReference type="SUPFAM" id="SSF81624">
    <property type="entry name" value="N-terminal domain of MutM-like DNA repair proteins"/>
    <property type="match status" value="1"/>
</dbReference>
<keyword evidence="4" id="KW-0378">Hydrolase</keyword>
<dbReference type="GO" id="GO:0003906">
    <property type="term" value="F:DNA-(apurinic or apyrimidinic site) endonuclease activity"/>
    <property type="evidence" value="ECO:0007669"/>
    <property type="project" value="InterPro"/>
</dbReference>
<organism evidence="11 12">
    <name type="scientific">Fimbriimonas ginsengisoli</name>
    <dbReference type="NCBI Taxonomy" id="1005039"/>
    <lineage>
        <taxon>Bacteria</taxon>
        <taxon>Bacillati</taxon>
        <taxon>Armatimonadota</taxon>
        <taxon>Fimbriimonadia</taxon>
        <taxon>Fimbriimonadales</taxon>
        <taxon>Fimbriimonadaceae</taxon>
        <taxon>Fimbriimonas</taxon>
    </lineage>
</organism>
<comment type="similarity">
    <text evidence="2">Belongs to the FPG family.</text>
</comment>
<protein>
    <recommendedName>
        <fullName evidence="10">Formamidopyrimidine-DNA glycosylase catalytic domain-containing protein</fullName>
    </recommendedName>
</protein>
<dbReference type="InterPro" id="IPR035937">
    <property type="entry name" value="FPG_N"/>
</dbReference>
<dbReference type="Pfam" id="PF06831">
    <property type="entry name" value="H2TH"/>
    <property type="match status" value="1"/>
</dbReference>
<dbReference type="SUPFAM" id="SSF46946">
    <property type="entry name" value="S13-like H2TH domain"/>
    <property type="match status" value="1"/>
</dbReference>
<evidence type="ECO:0000256" key="9">
    <source>
        <dbReference type="ARBA" id="ARBA00023295"/>
    </source>
</evidence>
<evidence type="ECO:0000256" key="6">
    <source>
        <dbReference type="ARBA" id="ARBA00023204"/>
    </source>
</evidence>
<keyword evidence="7" id="KW-0456">Lyase</keyword>
<keyword evidence="5" id="KW-0238">DNA-binding</keyword>
<evidence type="ECO:0000256" key="3">
    <source>
        <dbReference type="ARBA" id="ARBA00022763"/>
    </source>
</evidence>
<evidence type="ECO:0000256" key="2">
    <source>
        <dbReference type="ARBA" id="ARBA00009409"/>
    </source>
</evidence>
<dbReference type="Pfam" id="PF01149">
    <property type="entry name" value="Fapy_DNA_glyco"/>
    <property type="match status" value="1"/>
</dbReference>
<feature type="domain" description="Formamidopyrimidine-DNA glycosylase catalytic" evidence="10">
    <location>
        <begin position="2"/>
        <end position="131"/>
    </location>
</feature>
<dbReference type="Proteomes" id="UP000727962">
    <property type="component" value="Unassembled WGS sequence"/>
</dbReference>
<dbReference type="GO" id="GO:0016829">
    <property type="term" value="F:lyase activity"/>
    <property type="evidence" value="ECO:0007669"/>
    <property type="project" value="UniProtKB-KW"/>
</dbReference>